<sequence length="234" mass="26897">MPAFTHNVGGGISSHLPINHFMLEPGLQNIKINVLPLKGEDSLRPDGFITIKVFSYDASTENYDNTVEAFKFEKLDFSQNKMPGLNLTTDFKADINYQITGWKISEPFNTVAFNQYEIEKYFRFIHGLFKERDIEGLYKEMKDRFDEIDISMYLGIVDNKMELSKLFGELSGGKFILEDFPDSTEAKFFANAKVCTLVGAEEKPIIHYTNKETNEEYALPLFIHKKGGKYNIIR</sequence>
<proteinExistence type="predicted"/>
<protein>
    <submittedName>
        <fullName evidence="1">Uncharacterized protein</fullName>
    </submittedName>
</protein>
<gene>
    <name evidence="1" type="ORF">DRF60_03960</name>
</gene>
<reference evidence="1 2" key="1">
    <citation type="journal article" date="2010" name="Syst. Appl. Microbiol.">
        <title>Four new species of Chryseobacterium from the rhizosphere of coastal sand dune plants, Chryseobacterium elymi sp. nov., Chryseobacterium hagamense sp. nov., Chryseobacterium lathyri sp. nov. and Chryseobacterium rhizosphaerae sp. nov.</title>
        <authorList>
            <person name="Cho S.H."/>
            <person name="Lee K.S."/>
            <person name="Shin D.S."/>
            <person name="Han J.H."/>
            <person name="Park K.S."/>
            <person name="Lee C.H."/>
            <person name="Park K.H."/>
            <person name="Kim S.B."/>
        </authorList>
    </citation>
    <scope>NUCLEOTIDE SEQUENCE [LARGE SCALE GENOMIC DNA]</scope>
    <source>
        <strain evidence="1 2">KCTC 22547</strain>
    </source>
</reference>
<dbReference type="Proteomes" id="UP000257030">
    <property type="component" value="Unassembled WGS sequence"/>
</dbReference>
<name>A0A3D9DP26_9FLAO</name>
<comment type="caution">
    <text evidence="1">The sequence shown here is derived from an EMBL/GenBank/DDBJ whole genome shotgun (WGS) entry which is preliminary data.</text>
</comment>
<evidence type="ECO:0000313" key="1">
    <source>
        <dbReference type="EMBL" id="REC79581.1"/>
    </source>
</evidence>
<dbReference type="AlphaFoldDB" id="A0A3D9DP26"/>
<keyword evidence="2" id="KW-1185">Reference proteome</keyword>
<dbReference type="EMBL" id="QNUH01000003">
    <property type="protein sequence ID" value="REC79581.1"/>
    <property type="molecule type" value="Genomic_DNA"/>
</dbReference>
<accession>A0A3D9DP26</accession>
<organism evidence="1 2">
    <name type="scientific">Chryseobacterium elymi</name>
    <dbReference type="NCBI Taxonomy" id="395936"/>
    <lineage>
        <taxon>Bacteria</taxon>
        <taxon>Pseudomonadati</taxon>
        <taxon>Bacteroidota</taxon>
        <taxon>Flavobacteriia</taxon>
        <taxon>Flavobacteriales</taxon>
        <taxon>Weeksellaceae</taxon>
        <taxon>Chryseobacterium group</taxon>
        <taxon>Chryseobacterium</taxon>
    </lineage>
</organism>
<evidence type="ECO:0000313" key="2">
    <source>
        <dbReference type="Proteomes" id="UP000257030"/>
    </source>
</evidence>